<dbReference type="RefSeq" id="WP_015724370.1">
    <property type="nucleotide sequence ID" value="NC_014972.1"/>
</dbReference>
<sequence>MEMFNFSADEIRRLNRALSFVGKREAPLDQVAARTLIVKTENFSDECEQLAPYYAPLGLENRSARLVFAPKEGQHKILLNKETVAGLSYIHSLVTEMVHLGNLSRYAADHGNVYRLEPSQAIADYYYEFLLWTKFQAMKIATRCHALVCWHEVNGETPPADGRYQFAQVDFPRDALKAGLRQLADAGDIATWREGFWDALEELSLYFGRLAFYQLTAQPEKVDERFPAPAIEATLGLENCLALYACLHRAREYKSWLEERRNLRAAIVAMEGRGKQRFQEEGEPIP</sequence>
<proteinExistence type="predicted"/>
<dbReference type="Proteomes" id="UP000006365">
    <property type="component" value="Chromosome"/>
</dbReference>
<organism evidence="1 2">
    <name type="scientific">Desulfobulbus propionicus (strain ATCC 33891 / DSM 2032 / VKM B-1956 / 1pr3)</name>
    <dbReference type="NCBI Taxonomy" id="577650"/>
    <lineage>
        <taxon>Bacteria</taxon>
        <taxon>Pseudomonadati</taxon>
        <taxon>Thermodesulfobacteriota</taxon>
        <taxon>Desulfobulbia</taxon>
        <taxon>Desulfobulbales</taxon>
        <taxon>Desulfobulbaceae</taxon>
        <taxon>Desulfobulbus</taxon>
    </lineage>
</organism>
<keyword evidence="2" id="KW-1185">Reference proteome</keyword>
<dbReference type="KEGG" id="dpr:Despr_1677"/>
<evidence type="ECO:0000313" key="1">
    <source>
        <dbReference type="EMBL" id="ADW17829.1"/>
    </source>
</evidence>
<reference evidence="1 2" key="1">
    <citation type="journal article" date="2011" name="Stand. Genomic Sci.">
        <title>Complete genome sequence of Desulfobulbus propionicus type strain (1pr3).</title>
        <authorList>
            <person name="Pagani I."/>
            <person name="Lapidus A."/>
            <person name="Nolan M."/>
            <person name="Lucas S."/>
            <person name="Hammon N."/>
            <person name="Deshpande S."/>
            <person name="Cheng J.F."/>
            <person name="Chertkov O."/>
            <person name="Davenport K."/>
            <person name="Tapia R."/>
            <person name="Han C."/>
            <person name="Goodwin L."/>
            <person name="Pitluck S."/>
            <person name="Liolios K."/>
            <person name="Mavromatis K."/>
            <person name="Ivanova N."/>
            <person name="Mikhailova N."/>
            <person name="Pati A."/>
            <person name="Chen A."/>
            <person name="Palaniappan K."/>
            <person name="Land M."/>
            <person name="Hauser L."/>
            <person name="Chang Y.J."/>
            <person name="Jeffries C.D."/>
            <person name="Detter J.C."/>
            <person name="Brambilla E."/>
            <person name="Kannan K.P."/>
            <person name="Djao O.D."/>
            <person name="Rohde M."/>
            <person name="Pukall R."/>
            <person name="Spring S."/>
            <person name="Goker M."/>
            <person name="Sikorski J."/>
            <person name="Woyke T."/>
            <person name="Bristow J."/>
            <person name="Eisen J.A."/>
            <person name="Markowitz V."/>
            <person name="Hugenholtz P."/>
            <person name="Kyrpides N.C."/>
            <person name="Klenk H.P."/>
        </authorList>
    </citation>
    <scope>NUCLEOTIDE SEQUENCE [LARGE SCALE GENOMIC DNA]</scope>
    <source>
        <strain evidence="2">ATCC 33891 / DSM 2032 / 1pr3</strain>
    </source>
</reference>
<protein>
    <submittedName>
        <fullName evidence="1">Uncharacterized protein</fullName>
    </submittedName>
</protein>
<evidence type="ECO:0000313" key="2">
    <source>
        <dbReference type="Proteomes" id="UP000006365"/>
    </source>
</evidence>
<dbReference type="AlphaFoldDB" id="A0A7U4DP99"/>
<name>A0A7U4DP99_DESPD</name>
<accession>A0A7U4DP99</accession>
<dbReference type="EMBL" id="CP002364">
    <property type="protein sequence ID" value="ADW17829.1"/>
    <property type="molecule type" value="Genomic_DNA"/>
</dbReference>
<gene>
    <name evidence="1" type="ordered locus">Despr_1677</name>
</gene>